<organism evidence="1">
    <name type="scientific">Rhodopseudomonas palustris (strain BisA53)</name>
    <dbReference type="NCBI Taxonomy" id="316055"/>
    <lineage>
        <taxon>Bacteria</taxon>
        <taxon>Pseudomonadati</taxon>
        <taxon>Pseudomonadota</taxon>
        <taxon>Alphaproteobacteria</taxon>
        <taxon>Hyphomicrobiales</taxon>
        <taxon>Nitrobacteraceae</taxon>
        <taxon>Rhodopseudomonas</taxon>
    </lineage>
</organism>
<name>Q07NU0_RHOP5</name>
<proteinExistence type="predicted"/>
<evidence type="ECO:0000313" key="1">
    <source>
        <dbReference type="EMBL" id="ABJ06394.1"/>
    </source>
</evidence>
<sequence>MTAIRTWIIQSIRRILSGENFTYEDFKAQPLDGEGEIKSQSRFATRPERDPEHFAWLLLQMWVNDDDIRAKDPEYGEMKKRQLQDLLDRIEGRSP</sequence>
<dbReference type="AlphaFoldDB" id="Q07NU0"/>
<dbReference type="KEGG" id="rpe:RPE_2455"/>
<protein>
    <submittedName>
        <fullName evidence="1">Uncharacterized protein</fullName>
    </submittedName>
</protein>
<dbReference type="STRING" id="316055.RPE_2455"/>
<gene>
    <name evidence="1" type="ordered locus">RPE_2455</name>
</gene>
<dbReference type="OrthoDB" id="7572448at2"/>
<dbReference type="EMBL" id="CP000463">
    <property type="protein sequence ID" value="ABJ06394.1"/>
    <property type="molecule type" value="Genomic_DNA"/>
</dbReference>
<accession>Q07NU0</accession>
<dbReference type="HOGENOM" id="CLU_2370927_0_0_5"/>
<reference evidence="1" key="1">
    <citation type="submission" date="2006-09" db="EMBL/GenBank/DDBJ databases">
        <title>Complete sequence of Rhodopseudomonas palustris BisA53.</title>
        <authorList>
            <consortium name="US DOE Joint Genome Institute"/>
            <person name="Copeland A."/>
            <person name="Lucas S."/>
            <person name="Lapidus A."/>
            <person name="Barry K."/>
            <person name="Detter J.C."/>
            <person name="Glavina del Rio T."/>
            <person name="Hammon N."/>
            <person name="Israni S."/>
            <person name="Dalin E."/>
            <person name="Tice H."/>
            <person name="Pitluck S."/>
            <person name="Chain P."/>
            <person name="Malfatti S."/>
            <person name="Shin M."/>
            <person name="Vergez L."/>
            <person name="Schmutz J."/>
            <person name="Larimer F."/>
            <person name="Land M."/>
            <person name="Hauser L."/>
            <person name="Pelletier D.A."/>
            <person name="Kyrpides N."/>
            <person name="Kim E."/>
            <person name="Harwood C.S."/>
            <person name="Oda Y."/>
            <person name="Richardson P."/>
        </authorList>
    </citation>
    <scope>NUCLEOTIDE SEQUENCE [LARGE SCALE GENOMIC DNA]</scope>
    <source>
        <strain evidence="1">BisA53</strain>
    </source>
</reference>